<sequence>MAGNDGALAERVGDTLAQLDWRMWPTARDTLLYVSPDGLCGAEWILASYPFELGDLPVAWQVSARSHTDSAMVGWNAYFTADVPHEVLADFLLALDARAEPAEGFDGPDVVLEELCSRGWFRDADRPRSAAFDPGFSAGISLELTPPLVRDADPHPVQVGWQAWAQPGLDEPYLWCASFSASVPHDLVAVFASSLASPSPVPRRRVPASTEDRLSVIRRS</sequence>
<feature type="domain" description="DUF317" evidence="2">
    <location>
        <begin position="150"/>
        <end position="201"/>
    </location>
</feature>
<evidence type="ECO:0000259" key="2">
    <source>
        <dbReference type="Pfam" id="PF03771"/>
    </source>
</evidence>
<dbReference type="Pfam" id="PF03771">
    <property type="entry name" value="SPDY"/>
    <property type="match status" value="2"/>
</dbReference>
<evidence type="ECO:0000313" key="3">
    <source>
        <dbReference type="EMBL" id="MBC9714461.1"/>
    </source>
</evidence>
<proteinExistence type="predicted"/>
<comment type="caution">
    <text evidence="3">The sequence shown here is derived from an EMBL/GenBank/DDBJ whole genome shotgun (WGS) entry which is preliminary data.</text>
</comment>
<organism evidence="3 4">
    <name type="scientific">Streptomyces polyasparticus</name>
    <dbReference type="NCBI Taxonomy" id="2767826"/>
    <lineage>
        <taxon>Bacteria</taxon>
        <taxon>Bacillati</taxon>
        <taxon>Actinomycetota</taxon>
        <taxon>Actinomycetes</taxon>
        <taxon>Kitasatosporales</taxon>
        <taxon>Streptomycetaceae</taxon>
        <taxon>Streptomyces</taxon>
    </lineage>
</organism>
<accession>A0ABR7SJ13</accession>
<evidence type="ECO:0000313" key="4">
    <source>
        <dbReference type="Proteomes" id="UP000642284"/>
    </source>
</evidence>
<gene>
    <name evidence="3" type="ORF">H9Y04_18025</name>
</gene>
<dbReference type="EMBL" id="JACTVJ010000007">
    <property type="protein sequence ID" value="MBC9714461.1"/>
    <property type="molecule type" value="Genomic_DNA"/>
</dbReference>
<feature type="domain" description="DUF317" evidence="2">
    <location>
        <begin position="35"/>
        <end position="101"/>
    </location>
</feature>
<protein>
    <submittedName>
        <fullName evidence="3">DUF317 domain-containing protein</fullName>
    </submittedName>
</protein>
<evidence type="ECO:0000256" key="1">
    <source>
        <dbReference type="SAM" id="MobiDB-lite"/>
    </source>
</evidence>
<feature type="region of interest" description="Disordered" evidence="1">
    <location>
        <begin position="197"/>
        <end position="220"/>
    </location>
</feature>
<name>A0ABR7SJ13_9ACTN</name>
<dbReference type="Proteomes" id="UP000642284">
    <property type="component" value="Unassembled WGS sequence"/>
</dbReference>
<reference evidence="3 4" key="1">
    <citation type="submission" date="2020-08" db="EMBL/GenBank/DDBJ databases">
        <title>Genemic of Streptomyces polyaspartic.</title>
        <authorList>
            <person name="Liu W."/>
        </authorList>
    </citation>
    <scope>NUCLEOTIDE SEQUENCE [LARGE SCALE GENOMIC DNA]</scope>
    <source>
        <strain evidence="3 4">TRM66268-LWL</strain>
    </source>
</reference>
<dbReference type="InterPro" id="IPR005523">
    <property type="entry name" value="DUF317_SPDY"/>
</dbReference>
<keyword evidence="4" id="KW-1185">Reference proteome</keyword>
<feature type="compositionally biased region" description="Basic and acidic residues" evidence="1">
    <location>
        <begin position="210"/>
        <end position="220"/>
    </location>
</feature>